<evidence type="ECO:0000313" key="3">
    <source>
        <dbReference type="Proteomes" id="UP000253209"/>
    </source>
</evidence>
<proteinExistence type="predicted"/>
<sequence length="245" mass="26953">MGKNNNSRLLVTLSLFTFGLIGLPLLFTSCGKQGNINPVEAKIEYQVLNLSYDILPVNLYVDFLKQTTSPVSYPNSSGYISLNTIDTPFQIRSANIASVTNLLVIDSTKLSRRTKYSVFITGSRENNTLTYIFTVDSSTVPRVGRGKIRFVNAALPVGGTERGLDLTANDTVAFSQHTYKKVSDYVELSAGLYNLRIRPSAKPSETLAELPRTNIEDGKLYTIYTYGLAGRIDTAAFGAKILTNR</sequence>
<comment type="caution">
    <text evidence="2">The sequence shown here is derived from an EMBL/GenBank/DDBJ whole genome shotgun (WGS) entry which is preliminary data.</text>
</comment>
<gene>
    <name evidence="2" type="ORF">DJ568_02205</name>
</gene>
<protein>
    <recommendedName>
        <fullName evidence="1">DUF4397 domain-containing protein</fullName>
    </recommendedName>
</protein>
<dbReference type="RefSeq" id="WP_114003587.1">
    <property type="nucleotide sequence ID" value="NZ_QGDC01000001.1"/>
</dbReference>
<dbReference type="AlphaFoldDB" id="A0A367GTS5"/>
<reference evidence="2 3" key="1">
    <citation type="submission" date="2018-05" db="EMBL/GenBank/DDBJ databases">
        <title>Mucilaginibacter hurinus sp. nov., isolated from briquette warehouse soil.</title>
        <authorList>
            <person name="Choi L."/>
        </authorList>
    </citation>
    <scope>NUCLEOTIDE SEQUENCE [LARGE SCALE GENOMIC DNA]</scope>
    <source>
        <strain evidence="2 3">ZR32</strain>
    </source>
</reference>
<dbReference type="OrthoDB" id="794386at2"/>
<evidence type="ECO:0000313" key="2">
    <source>
        <dbReference type="EMBL" id="RCH56690.1"/>
    </source>
</evidence>
<dbReference type="Proteomes" id="UP000253209">
    <property type="component" value="Unassembled WGS sequence"/>
</dbReference>
<feature type="domain" description="DUF4397" evidence="1">
    <location>
        <begin position="163"/>
        <end position="234"/>
    </location>
</feature>
<feature type="domain" description="DUF4397" evidence="1">
    <location>
        <begin position="46"/>
        <end position="154"/>
    </location>
</feature>
<evidence type="ECO:0000259" key="1">
    <source>
        <dbReference type="Pfam" id="PF14344"/>
    </source>
</evidence>
<accession>A0A367GTS5</accession>
<dbReference type="PROSITE" id="PS51257">
    <property type="entry name" value="PROKAR_LIPOPROTEIN"/>
    <property type="match status" value="1"/>
</dbReference>
<organism evidence="2 3">
    <name type="scientific">Mucilaginibacter hurinus</name>
    <dbReference type="NCBI Taxonomy" id="2201324"/>
    <lineage>
        <taxon>Bacteria</taxon>
        <taxon>Pseudomonadati</taxon>
        <taxon>Bacteroidota</taxon>
        <taxon>Sphingobacteriia</taxon>
        <taxon>Sphingobacteriales</taxon>
        <taxon>Sphingobacteriaceae</taxon>
        <taxon>Mucilaginibacter</taxon>
    </lineage>
</organism>
<name>A0A367GTS5_9SPHI</name>
<dbReference type="InterPro" id="IPR025510">
    <property type="entry name" value="DUF4397"/>
</dbReference>
<keyword evidence="3" id="KW-1185">Reference proteome</keyword>
<dbReference type="EMBL" id="QGDC01000001">
    <property type="protein sequence ID" value="RCH56690.1"/>
    <property type="molecule type" value="Genomic_DNA"/>
</dbReference>
<dbReference type="Pfam" id="PF14344">
    <property type="entry name" value="DUF4397"/>
    <property type="match status" value="2"/>
</dbReference>